<dbReference type="Proteomes" id="UP000216682">
    <property type="component" value="Unassembled WGS sequence"/>
</dbReference>
<evidence type="ECO:0000313" key="1">
    <source>
        <dbReference type="EMBL" id="OZT77143.1"/>
    </source>
</evidence>
<evidence type="ECO:0000313" key="2">
    <source>
        <dbReference type="Proteomes" id="UP000216682"/>
    </source>
</evidence>
<proteinExistence type="predicted"/>
<sequence length="114" mass="13477">MDYEQAKEVLGRIKDYFPAFLNDATIETKKAWLRQLMKGDYHMTMVKLDDYATKEVFPPKLAHILHIREVRNTDWMQADIEQVKREKADPKLAKEREEKLKKLQTLLRGGADDE</sequence>
<comment type="caution">
    <text evidence="1">The sequence shown here is derived from an EMBL/GenBank/DDBJ whole genome shotgun (WGS) entry which is preliminary data.</text>
</comment>
<reference evidence="1 2" key="1">
    <citation type="submission" date="2017-07" db="EMBL/GenBank/DDBJ databases">
        <title>Shotgun whole genome sequences of three halophilic bacterial isolates.</title>
        <authorList>
            <person name="Pozzo T."/>
            <person name="Higdon S.M."/>
            <person name="Quillaguaman J."/>
        </authorList>
    </citation>
    <scope>NUCLEOTIDE SEQUENCE [LARGE SCALE GENOMIC DNA]</scope>
    <source>
        <strain evidence="1 2">BU-1</strain>
    </source>
</reference>
<protein>
    <recommendedName>
        <fullName evidence="3">Replicative helicase inhibitor G39P N-terminal domain-containing protein</fullName>
    </recommendedName>
</protein>
<dbReference type="Gene3D" id="1.10.8.200">
    <property type="entry name" value="Replisome organizer (g39p helicase loader/inhibitor protein)"/>
    <property type="match status" value="1"/>
</dbReference>
<evidence type="ECO:0008006" key="3">
    <source>
        <dbReference type="Google" id="ProtNLM"/>
    </source>
</evidence>
<accession>A0A265E6E6</accession>
<name>A0A265E6E6_9STAP</name>
<dbReference type="AlphaFoldDB" id="A0A265E6E6"/>
<gene>
    <name evidence="1" type="ORF">CFN03_08695</name>
</gene>
<dbReference type="EMBL" id="NPEZ01000003">
    <property type="protein sequence ID" value="OZT77143.1"/>
    <property type="molecule type" value="Genomic_DNA"/>
</dbReference>
<dbReference type="RefSeq" id="WP_094906666.1">
    <property type="nucleotide sequence ID" value="NZ_NPEZ01000003.1"/>
</dbReference>
<organism evidence="1 2">
    <name type="scientific">Salinicoccus roseus</name>
    <dbReference type="NCBI Taxonomy" id="45670"/>
    <lineage>
        <taxon>Bacteria</taxon>
        <taxon>Bacillati</taxon>
        <taxon>Bacillota</taxon>
        <taxon>Bacilli</taxon>
        <taxon>Bacillales</taxon>
        <taxon>Staphylococcaceae</taxon>
        <taxon>Salinicoccus</taxon>
    </lineage>
</organism>